<name>A0AAP5MCY2_9CYAN</name>
<keyword evidence="3" id="KW-1185">Reference proteome</keyword>
<organism evidence="2 3">
    <name type="scientific">Aetokthonos hydrillicola Thurmond2011</name>
    <dbReference type="NCBI Taxonomy" id="2712845"/>
    <lineage>
        <taxon>Bacteria</taxon>
        <taxon>Bacillati</taxon>
        <taxon>Cyanobacteriota</taxon>
        <taxon>Cyanophyceae</taxon>
        <taxon>Nostocales</taxon>
        <taxon>Hapalosiphonaceae</taxon>
        <taxon>Aetokthonos</taxon>
    </lineage>
</organism>
<reference evidence="3" key="1">
    <citation type="journal article" date="2021" name="Science">
        <title>Hunting the eagle killer: A cyanobacterial neurotoxin causes vacuolar myelinopathy.</title>
        <authorList>
            <person name="Breinlinger S."/>
            <person name="Phillips T.J."/>
            <person name="Haram B.N."/>
            <person name="Mares J."/>
            <person name="Martinez Yerena J.A."/>
            <person name="Hrouzek P."/>
            <person name="Sobotka R."/>
            <person name="Henderson W.M."/>
            <person name="Schmieder P."/>
            <person name="Williams S.M."/>
            <person name="Lauderdale J.D."/>
            <person name="Wilde H.D."/>
            <person name="Gerrin W."/>
            <person name="Kust A."/>
            <person name="Washington J.W."/>
            <person name="Wagner C."/>
            <person name="Geier B."/>
            <person name="Liebeke M."/>
            <person name="Enke H."/>
            <person name="Niedermeyer T.H.J."/>
            <person name="Wilde S.B."/>
        </authorList>
    </citation>
    <scope>NUCLEOTIDE SEQUENCE [LARGE SCALE GENOMIC DNA]</scope>
    <source>
        <strain evidence="3">Thurmond2011</strain>
    </source>
</reference>
<evidence type="ECO:0000313" key="2">
    <source>
        <dbReference type="EMBL" id="MDR9900785.1"/>
    </source>
</evidence>
<feature type="transmembrane region" description="Helical" evidence="1">
    <location>
        <begin position="274"/>
        <end position="290"/>
    </location>
</feature>
<keyword evidence="1" id="KW-0812">Transmembrane</keyword>
<dbReference type="AlphaFoldDB" id="A0AAP5MCY2"/>
<protein>
    <submittedName>
        <fullName evidence="2">Uncharacterized protein</fullName>
    </submittedName>
</protein>
<comment type="caution">
    <text evidence="2">The sequence shown here is derived from an EMBL/GenBank/DDBJ whole genome shotgun (WGS) entry which is preliminary data.</text>
</comment>
<evidence type="ECO:0000256" key="1">
    <source>
        <dbReference type="SAM" id="Phobius"/>
    </source>
</evidence>
<sequence>MRIYVESRTKNRDYYWVSQSTEPEQELNVPRIIQSVTNFNGDKDLKLIHESEPSIVLLRSQGELLLLVSGLRTKRQDKDRRYIRNSIAWITQDAKEELKLCKIAALVLKNNLQILENVVPEQSDSSDDYFKVNWQDIENLIPPNIEAPSNSPQENGKIALFSEQRLQELGDKLERCSLPARDGALVAVTKGFKPKAIFVKANVWRGLSNDTTINPEKWHDIHLMKDSSPSEQNKPAKNNGEKNLDQVVNDFTQILPESFREIANDLLSNFPKNSGLFFLIFIVAIAFFITRRF</sequence>
<dbReference type="Proteomes" id="UP000667802">
    <property type="component" value="Unassembled WGS sequence"/>
</dbReference>
<dbReference type="EMBL" id="JAALHA020000039">
    <property type="protein sequence ID" value="MDR9900785.1"/>
    <property type="molecule type" value="Genomic_DNA"/>
</dbReference>
<dbReference type="RefSeq" id="WP_208343037.1">
    <property type="nucleotide sequence ID" value="NZ_CAWQFN010000250.1"/>
</dbReference>
<keyword evidence="1" id="KW-1133">Transmembrane helix</keyword>
<keyword evidence="1" id="KW-0472">Membrane</keyword>
<proteinExistence type="predicted"/>
<evidence type="ECO:0000313" key="3">
    <source>
        <dbReference type="Proteomes" id="UP000667802"/>
    </source>
</evidence>
<accession>A0AAP5MCY2</accession>
<gene>
    <name evidence="2" type="ORF">G7B40_040575</name>
</gene>